<name>E4WRY1_OIKDI</name>
<organism evidence="2">
    <name type="scientific">Oikopleura dioica</name>
    <name type="common">Tunicate</name>
    <dbReference type="NCBI Taxonomy" id="34765"/>
    <lineage>
        <taxon>Eukaryota</taxon>
        <taxon>Metazoa</taxon>
        <taxon>Chordata</taxon>
        <taxon>Tunicata</taxon>
        <taxon>Appendicularia</taxon>
        <taxon>Copelata</taxon>
        <taxon>Oikopleuridae</taxon>
        <taxon>Oikopleura</taxon>
    </lineage>
</organism>
<evidence type="ECO:0000313" key="2">
    <source>
        <dbReference type="EMBL" id="CBY20513.1"/>
    </source>
</evidence>
<dbReference type="AlphaFoldDB" id="E4WRY1"/>
<keyword evidence="3" id="KW-1185">Reference proteome</keyword>
<evidence type="ECO:0000313" key="3">
    <source>
        <dbReference type="Proteomes" id="UP000001307"/>
    </source>
</evidence>
<evidence type="ECO:0000256" key="1">
    <source>
        <dbReference type="SAM" id="MobiDB-lite"/>
    </source>
</evidence>
<feature type="compositionally biased region" description="Polar residues" evidence="1">
    <location>
        <begin position="74"/>
        <end position="88"/>
    </location>
</feature>
<feature type="region of interest" description="Disordered" evidence="1">
    <location>
        <begin position="74"/>
        <end position="98"/>
    </location>
</feature>
<dbReference type="InParanoid" id="E4WRY1"/>
<dbReference type="Proteomes" id="UP000001307">
    <property type="component" value="Unassembled WGS sequence"/>
</dbReference>
<sequence>MNNCACGHYTISKEIIDLVLDRIASSWTSSPASFVLLIRLQRLHHTDHLFQNKFRSKFQCFSLSNIFFIRRFSNSGQFTPPKSQSLEKSISEERSFKY</sequence>
<feature type="compositionally biased region" description="Basic and acidic residues" evidence="1">
    <location>
        <begin position="89"/>
        <end position="98"/>
    </location>
</feature>
<accession>E4WRY1</accession>
<protein>
    <submittedName>
        <fullName evidence="2">Uncharacterized protein</fullName>
    </submittedName>
</protein>
<gene>
    <name evidence="2" type="ORF">GSOID_T00000511001</name>
</gene>
<proteinExistence type="predicted"/>
<reference evidence="2" key="1">
    <citation type="journal article" date="2010" name="Science">
        <title>Plasticity of animal genome architecture unmasked by rapid evolution of a pelagic tunicate.</title>
        <authorList>
            <person name="Denoeud F."/>
            <person name="Henriet S."/>
            <person name="Mungpakdee S."/>
            <person name="Aury J.M."/>
            <person name="Da Silva C."/>
            <person name="Brinkmann H."/>
            <person name="Mikhaleva J."/>
            <person name="Olsen L.C."/>
            <person name="Jubin C."/>
            <person name="Canestro C."/>
            <person name="Bouquet J.M."/>
            <person name="Danks G."/>
            <person name="Poulain J."/>
            <person name="Campsteijn C."/>
            <person name="Adamski M."/>
            <person name="Cross I."/>
            <person name="Yadetie F."/>
            <person name="Muffato M."/>
            <person name="Louis A."/>
            <person name="Butcher S."/>
            <person name="Tsagkogeorga G."/>
            <person name="Konrad A."/>
            <person name="Singh S."/>
            <person name="Jensen M.F."/>
            <person name="Cong E.H."/>
            <person name="Eikeseth-Otteraa H."/>
            <person name="Noel B."/>
            <person name="Anthouard V."/>
            <person name="Porcel B.M."/>
            <person name="Kachouri-Lafond R."/>
            <person name="Nishino A."/>
            <person name="Ugolini M."/>
            <person name="Chourrout P."/>
            <person name="Nishida H."/>
            <person name="Aasland R."/>
            <person name="Huzurbazar S."/>
            <person name="Westhof E."/>
            <person name="Delsuc F."/>
            <person name="Lehrach H."/>
            <person name="Reinhardt R."/>
            <person name="Weissenbach J."/>
            <person name="Roy S.W."/>
            <person name="Artiguenave F."/>
            <person name="Postlethwait J.H."/>
            <person name="Manak J.R."/>
            <person name="Thompson E.M."/>
            <person name="Jaillon O."/>
            <person name="Du Pasquier L."/>
            <person name="Boudinot P."/>
            <person name="Liberles D.A."/>
            <person name="Volff J.N."/>
            <person name="Philippe H."/>
            <person name="Lenhard B."/>
            <person name="Roest Crollius H."/>
            <person name="Wincker P."/>
            <person name="Chourrout D."/>
        </authorList>
    </citation>
    <scope>NUCLEOTIDE SEQUENCE [LARGE SCALE GENOMIC DNA]</scope>
</reference>
<dbReference type="EMBL" id="FN653015">
    <property type="protein sequence ID" value="CBY20513.1"/>
    <property type="molecule type" value="Genomic_DNA"/>
</dbReference>